<dbReference type="Pfam" id="PF11667">
    <property type="entry name" value="DUF3267"/>
    <property type="match status" value="1"/>
</dbReference>
<protein>
    <submittedName>
        <fullName evidence="2">DUF3267 domain-containing protein</fullName>
    </submittedName>
</protein>
<keyword evidence="1" id="KW-0812">Transmembrane</keyword>
<dbReference type="Proteomes" id="UP000285209">
    <property type="component" value="Unassembled WGS sequence"/>
</dbReference>
<reference evidence="4 5" key="1">
    <citation type="submission" date="2018-08" db="EMBL/GenBank/DDBJ databases">
        <title>A genome reference for cultivated species of the human gut microbiota.</title>
        <authorList>
            <person name="Zou Y."/>
            <person name="Xue W."/>
            <person name="Luo G."/>
        </authorList>
    </citation>
    <scope>NUCLEOTIDE SEQUENCE [LARGE SCALE GENOMIC DNA]</scope>
    <source>
        <strain evidence="3 4">AM30-13AC</strain>
        <strain evidence="2 5">AM54-25XD</strain>
    </source>
</reference>
<dbReference type="Proteomes" id="UP000284835">
    <property type="component" value="Unassembled WGS sequence"/>
</dbReference>
<dbReference type="EMBL" id="QSJS01000006">
    <property type="protein sequence ID" value="RHD95456.1"/>
    <property type="molecule type" value="Genomic_DNA"/>
</dbReference>
<keyword evidence="1" id="KW-0472">Membrane</keyword>
<feature type="transmembrane region" description="Helical" evidence="1">
    <location>
        <begin position="29"/>
        <end position="47"/>
    </location>
</feature>
<sequence>MIIPCIVCFVAIFTKKAQSDEFIFNLWFMPLSFIIGFFVAMPLHEFLHAISYPKGAKVYIGVSLKQLRAYAASSAALSRGRYIMMSLAPLIPGIIFLSVFVVCPISMKWLMTICVVPSFMGLISPAPDYMDVLIILRKVPKGAMIQATENGLVRYL</sequence>
<comment type="caution">
    <text evidence="2">The sequence shown here is derived from an EMBL/GenBank/DDBJ whole genome shotgun (WGS) entry which is preliminary data.</text>
</comment>
<evidence type="ECO:0000313" key="2">
    <source>
        <dbReference type="EMBL" id="RGZ19646.1"/>
    </source>
</evidence>
<proteinExistence type="predicted"/>
<dbReference type="EMBL" id="QSDV01000002">
    <property type="protein sequence ID" value="RGZ19646.1"/>
    <property type="molecule type" value="Genomic_DNA"/>
</dbReference>
<name>A0A413ME34_9FIRM</name>
<keyword evidence="1" id="KW-1133">Transmembrane helix</keyword>
<evidence type="ECO:0000313" key="3">
    <source>
        <dbReference type="EMBL" id="RHD95456.1"/>
    </source>
</evidence>
<gene>
    <name evidence="3" type="ORF">DW775_05910</name>
    <name evidence="2" type="ORF">DXA03_02260</name>
</gene>
<dbReference type="RefSeq" id="WP_118083743.1">
    <property type="nucleotide sequence ID" value="NZ_QSJS01000006.1"/>
</dbReference>
<dbReference type="AlphaFoldDB" id="A0A413ME34"/>
<evidence type="ECO:0000256" key="1">
    <source>
        <dbReference type="SAM" id="Phobius"/>
    </source>
</evidence>
<organism evidence="2 5">
    <name type="scientific">Agathobacter rectalis</name>
    <dbReference type="NCBI Taxonomy" id="39491"/>
    <lineage>
        <taxon>Bacteria</taxon>
        <taxon>Bacillati</taxon>
        <taxon>Bacillota</taxon>
        <taxon>Clostridia</taxon>
        <taxon>Lachnospirales</taxon>
        <taxon>Lachnospiraceae</taxon>
        <taxon>Agathobacter</taxon>
    </lineage>
</organism>
<feature type="transmembrane region" description="Helical" evidence="1">
    <location>
        <begin position="82"/>
        <end position="103"/>
    </location>
</feature>
<accession>A0A413ME34</accession>
<evidence type="ECO:0000313" key="5">
    <source>
        <dbReference type="Proteomes" id="UP000285209"/>
    </source>
</evidence>
<dbReference type="InterPro" id="IPR021683">
    <property type="entry name" value="DUF3267"/>
</dbReference>
<evidence type="ECO:0000313" key="4">
    <source>
        <dbReference type="Proteomes" id="UP000284835"/>
    </source>
</evidence>